<name>A0ABR2KKY6_9EUKA</name>
<evidence type="ECO:0008006" key="4">
    <source>
        <dbReference type="Google" id="ProtNLM"/>
    </source>
</evidence>
<dbReference type="SUPFAM" id="SSF56112">
    <property type="entry name" value="Protein kinase-like (PK-like)"/>
    <property type="match status" value="1"/>
</dbReference>
<protein>
    <recommendedName>
        <fullName evidence="4">Protein kinase domain-containing protein</fullName>
    </recommendedName>
</protein>
<proteinExistence type="predicted"/>
<sequence>MQKYSFYIISNDHAIDQNGNQTINENIKKSKIMIIGQSKNLNKETNDEYVILSFELTIILLKISHVTYLTSLLSANPKIFVCFLDKVKEYVHFEARGIEEKPNYSYFQIEITNFKKEIALIARYYEFNQIFDIIMPYISGYLIKKSYLQINYNRMLNFISYKENFQPTNDTVRDDYIVLRELGFGASGFINLIYHIEEGKLFALKNHSQNDAIFRREKK</sequence>
<keyword evidence="1" id="KW-0547">Nucleotide-binding</keyword>
<dbReference type="InterPro" id="IPR011009">
    <property type="entry name" value="Kinase-like_dom_sf"/>
</dbReference>
<dbReference type="InterPro" id="IPR017441">
    <property type="entry name" value="Protein_kinase_ATP_BS"/>
</dbReference>
<dbReference type="PROSITE" id="PS00107">
    <property type="entry name" value="PROTEIN_KINASE_ATP"/>
    <property type="match status" value="1"/>
</dbReference>
<evidence type="ECO:0000256" key="1">
    <source>
        <dbReference type="PROSITE-ProRule" id="PRU10141"/>
    </source>
</evidence>
<reference evidence="2 3" key="1">
    <citation type="submission" date="2024-04" db="EMBL/GenBank/DDBJ databases">
        <title>Tritrichomonas musculus Genome.</title>
        <authorList>
            <person name="Alves-Ferreira E."/>
            <person name="Grigg M."/>
            <person name="Lorenzi H."/>
            <person name="Galac M."/>
        </authorList>
    </citation>
    <scope>NUCLEOTIDE SEQUENCE [LARGE SCALE GENOMIC DNA]</scope>
    <source>
        <strain evidence="2 3">EAF2021</strain>
    </source>
</reference>
<organism evidence="2 3">
    <name type="scientific">Tritrichomonas musculus</name>
    <dbReference type="NCBI Taxonomy" id="1915356"/>
    <lineage>
        <taxon>Eukaryota</taxon>
        <taxon>Metamonada</taxon>
        <taxon>Parabasalia</taxon>
        <taxon>Tritrichomonadida</taxon>
        <taxon>Tritrichomonadidae</taxon>
        <taxon>Tritrichomonas</taxon>
    </lineage>
</organism>
<comment type="caution">
    <text evidence="2">The sequence shown here is derived from an EMBL/GenBank/DDBJ whole genome shotgun (WGS) entry which is preliminary data.</text>
</comment>
<dbReference type="Proteomes" id="UP001470230">
    <property type="component" value="Unassembled WGS sequence"/>
</dbReference>
<keyword evidence="3" id="KW-1185">Reference proteome</keyword>
<accession>A0ABR2KKY6</accession>
<evidence type="ECO:0000313" key="3">
    <source>
        <dbReference type="Proteomes" id="UP001470230"/>
    </source>
</evidence>
<feature type="binding site" evidence="1">
    <location>
        <position position="205"/>
    </location>
    <ligand>
        <name>ATP</name>
        <dbReference type="ChEBI" id="CHEBI:30616"/>
    </ligand>
</feature>
<evidence type="ECO:0000313" key="2">
    <source>
        <dbReference type="EMBL" id="KAK8891453.1"/>
    </source>
</evidence>
<dbReference type="EMBL" id="JAPFFF010000004">
    <property type="protein sequence ID" value="KAK8891453.1"/>
    <property type="molecule type" value="Genomic_DNA"/>
</dbReference>
<gene>
    <name evidence="2" type="ORF">M9Y10_028662</name>
</gene>
<keyword evidence="1" id="KW-0067">ATP-binding</keyword>